<name>A0A814MUV0_9BILA</name>
<dbReference type="GO" id="GO:0042274">
    <property type="term" value="P:ribosomal small subunit biogenesis"/>
    <property type="evidence" value="ECO:0007669"/>
    <property type="project" value="UniProtKB-UniRule"/>
</dbReference>
<dbReference type="EMBL" id="CAJNOG010000478">
    <property type="protein sequence ID" value="CAF1262424.1"/>
    <property type="molecule type" value="Genomic_DNA"/>
</dbReference>
<comment type="catalytic activity">
    <reaction evidence="7">
        <text>ATP + H2O = ADP + phosphate + H(+)</text>
        <dbReference type="Rhea" id="RHEA:13065"/>
        <dbReference type="ChEBI" id="CHEBI:15377"/>
        <dbReference type="ChEBI" id="CHEBI:15378"/>
        <dbReference type="ChEBI" id="CHEBI:30616"/>
        <dbReference type="ChEBI" id="CHEBI:43474"/>
        <dbReference type="ChEBI" id="CHEBI:456216"/>
    </reaction>
</comment>
<evidence type="ECO:0000313" key="9">
    <source>
        <dbReference type="EMBL" id="CAF1262424.1"/>
    </source>
</evidence>
<feature type="binding site" evidence="7">
    <location>
        <position position="119"/>
    </location>
    <ligand>
        <name>ATP</name>
        <dbReference type="ChEBI" id="CHEBI:30616"/>
    </ligand>
</feature>
<dbReference type="Proteomes" id="UP000663845">
    <property type="component" value="Unassembled WGS sequence"/>
</dbReference>
<dbReference type="EMBL" id="CAJOBB010000472">
    <property type="protein sequence ID" value="CAF3687411.1"/>
    <property type="molecule type" value="Genomic_DNA"/>
</dbReference>
<evidence type="ECO:0000256" key="7">
    <source>
        <dbReference type="HAMAP-Rule" id="MF_03173"/>
    </source>
</evidence>
<comment type="caution">
    <text evidence="7">Lacks conserved residue(s) required for the propagation of feature annotation.</text>
</comment>
<dbReference type="PANTHER" id="PTHR12595">
    <property type="entry name" value="POS9-ACTIVATING FACTOR FAP7-RELATED"/>
    <property type="match status" value="1"/>
</dbReference>
<feature type="binding site" evidence="7">
    <location>
        <position position="19"/>
    </location>
    <ligand>
        <name>ATP</name>
        <dbReference type="ChEBI" id="CHEBI:30616"/>
    </ligand>
</feature>
<dbReference type="GO" id="GO:0016887">
    <property type="term" value="F:ATP hydrolysis activity"/>
    <property type="evidence" value="ECO:0007669"/>
    <property type="project" value="UniProtKB-UniRule"/>
</dbReference>
<dbReference type="Proteomes" id="UP000663860">
    <property type="component" value="Unassembled WGS sequence"/>
</dbReference>
<dbReference type="EC" id="2.7.4.3" evidence="7"/>
<evidence type="ECO:0000313" key="12">
    <source>
        <dbReference type="Proteomes" id="UP000663860"/>
    </source>
</evidence>
<evidence type="ECO:0000313" key="8">
    <source>
        <dbReference type="EMBL" id="CAF1083725.1"/>
    </source>
</evidence>
<feature type="binding site" evidence="7">
    <location>
        <position position="21"/>
    </location>
    <ligand>
        <name>ATP</name>
        <dbReference type="ChEBI" id="CHEBI:30616"/>
    </ligand>
</feature>
<accession>A0A814MUV0</accession>
<keyword evidence="3 7" id="KW-0808">Transferase</keyword>
<comment type="subcellular location">
    <subcellularLocation>
        <location evidence="7">Cytoplasm</location>
    </subcellularLocation>
    <subcellularLocation>
        <location evidence="7">Nucleus</location>
    </subcellularLocation>
</comment>
<dbReference type="GO" id="GO:0004017">
    <property type="term" value="F:AMP kinase activity"/>
    <property type="evidence" value="ECO:0007669"/>
    <property type="project" value="UniProtKB-UniRule"/>
</dbReference>
<keyword evidence="4 7" id="KW-0547">Nucleotide-binding</keyword>
<dbReference type="Gene3D" id="3.40.50.300">
    <property type="entry name" value="P-loop containing nucleotide triphosphate hydrolases"/>
    <property type="match status" value="1"/>
</dbReference>
<evidence type="ECO:0000313" key="11">
    <source>
        <dbReference type="EMBL" id="CAF3687411.1"/>
    </source>
</evidence>
<dbReference type="PANTHER" id="PTHR12595:SF0">
    <property type="entry name" value="ADENYLATE KINASE ISOENZYME 6"/>
    <property type="match status" value="1"/>
</dbReference>
<keyword evidence="5 7" id="KW-0418">Kinase</keyword>
<comment type="caution">
    <text evidence="8">The sequence shown here is derived from an EMBL/GenBank/DDBJ whole genome shotgun (WGS) entry which is preliminary data.</text>
</comment>
<dbReference type="AlphaFoldDB" id="A0A814MUV0"/>
<dbReference type="EMBL" id="CAJNOE010000243">
    <property type="protein sequence ID" value="CAF1083725.1"/>
    <property type="molecule type" value="Genomic_DNA"/>
</dbReference>
<comment type="catalytic activity">
    <reaction evidence="7">
        <text>AMP + ATP = 2 ADP</text>
        <dbReference type="Rhea" id="RHEA:12973"/>
        <dbReference type="ChEBI" id="CHEBI:30616"/>
        <dbReference type="ChEBI" id="CHEBI:456215"/>
        <dbReference type="ChEBI" id="CHEBI:456216"/>
        <dbReference type="EC" id="2.7.4.3"/>
    </reaction>
</comment>
<dbReference type="Proteomes" id="UP000663844">
    <property type="component" value="Unassembled WGS sequence"/>
</dbReference>
<protein>
    <recommendedName>
        <fullName evidence="7">Adenylate kinase isoenzyme 6 homolog</fullName>
        <shortName evidence="7">AK6</shortName>
        <ecNumber evidence="7">2.7.4.3</ecNumber>
    </recommendedName>
    <alternativeName>
        <fullName evidence="7">Dual activity adenylate kinase/ATPase</fullName>
        <shortName evidence="7">AK/ATPase</shortName>
    </alternativeName>
</protein>
<dbReference type="EMBL" id="CAJOAZ010000074">
    <property type="protein sequence ID" value="CAF3518654.1"/>
    <property type="molecule type" value="Genomic_DNA"/>
</dbReference>
<keyword evidence="6 7" id="KW-0067">ATP-binding</keyword>
<dbReference type="Proteomes" id="UP000663868">
    <property type="component" value="Unassembled WGS sequence"/>
</dbReference>
<gene>
    <name evidence="8" type="ORF">IZO911_LOCUS22105</name>
    <name evidence="9" type="ORF">JYZ213_LOCUS30229</name>
    <name evidence="11" type="ORF">KXQ929_LOCUS10107</name>
    <name evidence="10" type="ORF">OXD698_LOCUS2294</name>
</gene>
<dbReference type="HAMAP" id="MF_00039">
    <property type="entry name" value="Adenylate_kinase_AK6"/>
    <property type="match status" value="1"/>
</dbReference>
<comment type="subunit">
    <text evidence="7">Monomer and homodimer. Interacts with small ribosomal subunit protein uS11. Not a structural component of 43S pre-ribosomes, but transiently interacts with them by binding to uS11.</text>
</comment>
<keyword evidence="7" id="KW-0963">Cytoplasm</keyword>
<evidence type="ECO:0000313" key="10">
    <source>
        <dbReference type="EMBL" id="CAF3518654.1"/>
    </source>
</evidence>
<dbReference type="GO" id="GO:0005634">
    <property type="term" value="C:nucleus"/>
    <property type="evidence" value="ECO:0007669"/>
    <property type="project" value="UniProtKB-SubCell"/>
</dbReference>
<evidence type="ECO:0000256" key="1">
    <source>
        <dbReference type="ARBA" id="ARBA00022517"/>
    </source>
</evidence>
<dbReference type="SUPFAM" id="SSF52540">
    <property type="entry name" value="P-loop containing nucleoside triphosphate hydrolases"/>
    <property type="match status" value="1"/>
</dbReference>
<comment type="similarity">
    <text evidence="7">Belongs to the adenylate kinase family. AK6 subfamily.</text>
</comment>
<dbReference type="InterPro" id="IPR027417">
    <property type="entry name" value="P-loop_NTPase"/>
</dbReference>
<keyword evidence="1 7" id="KW-0690">Ribosome biogenesis</keyword>
<comment type="function">
    <text evidence="7">Broad-specificity nucleoside monophosphate (NMP) kinase that catalyzes the reversible transfer of the terminal phosphate group between nucleoside triphosphates and monophosphates. Has also ATPase activity. Involved in the late cytoplasmic maturation steps of the 40S ribosomal particles, specifically 18S rRNA maturation. While NMP activity is not required for ribosome maturation, ATPase activity is. Associates transiently with small ribosomal subunit protein uS11. ATP hydrolysis breaks the interaction with uS11. May temporarily remove uS11 from the ribosome to enable a conformational change of the ribosomal RNA that is needed for the final maturation step of the small ribosomal subunit. Its NMP activity may have a role in nuclear energy homeostasis.</text>
</comment>
<dbReference type="Pfam" id="PF13238">
    <property type="entry name" value="AAA_18"/>
    <property type="match status" value="1"/>
</dbReference>
<reference evidence="8" key="1">
    <citation type="submission" date="2021-02" db="EMBL/GenBank/DDBJ databases">
        <authorList>
            <person name="Nowell W R."/>
        </authorList>
    </citation>
    <scope>NUCLEOTIDE SEQUENCE</scope>
</reference>
<evidence type="ECO:0000256" key="6">
    <source>
        <dbReference type="ARBA" id="ARBA00022840"/>
    </source>
</evidence>
<keyword evidence="2 7" id="KW-0698">rRNA processing</keyword>
<dbReference type="GO" id="GO:0005524">
    <property type="term" value="F:ATP binding"/>
    <property type="evidence" value="ECO:0007669"/>
    <property type="project" value="UniProtKB-KW"/>
</dbReference>
<dbReference type="GO" id="GO:0005737">
    <property type="term" value="C:cytoplasm"/>
    <property type="evidence" value="ECO:0007669"/>
    <property type="project" value="UniProtKB-SubCell"/>
</dbReference>
<feature type="region of interest" description="LID" evidence="7">
    <location>
        <begin position="118"/>
        <end position="128"/>
    </location>
</feature>
<keyword evidence="7" id="KW-0539">Nucleus</keyword>
<sequence length="183" mass="21458">MTSKKQFPNIIICGTPGVGKSRLCQELCSLNSSLKYININDLAKQNKYILEYDEENQCEILNDDAINDYFDDEYFQKSFSSGLIFDYHSAGIITDNNRIHAIFVLRCQTDKLYDRLKLRNSSEKKLEQNIESENFQICLNEAHEAFDESLVHELINTTEDDLKKNVDYLSKWIDQWPFNEMMD</sequence>
<evidence type="ECO:0000256" key="3">
    <source>
        <dbReference type="ARBA" id="ARBA00022679"/>
    </source>
</evidence>
<feature type="binding site" evidence="7">
    <location>
        <position position="20"/>
    </location>
    <ligand>
        <name>ATP</name>
        <dbReference type="ChEBI" id="CHEBI:30616"/>
    </ligand>
</feature>
<evidence type="ECO:0000256" key="2">
    <source>
        <dbReference type="ARBA" id="ARBA00022552"/>
    </source>
</evidence>
<feature type="region of interest" description="NMPbind" evidence="7">
    <location>
        <begin position="38"/>
        <end position="61"/>
    </location>
</feature>
<dbReference type="GO" id="GO:0006364">
    <property type="term" value="P:rRNA processing"/>
    <property type="evidence" value="ECO:0007669"/>
    <property type="project" value="UniProtKB-KW"/>
</dbReference>
<proteinExistence type="inferred from homology"/>
<evidence type="ECO:0000256" key="5">
    <source>
        <dbReference type="ARBA" id="ARBA00022777"/>
    </source>
</evidence>
<dbReference type="InterPro" id="IPR020618">
    <property type="entry name" value="Adenyl_kinase_AK6"/>
</dbReference>
<organism evidence="8 12">
    <name type="scientific">Adineta steineri</name>
    <dbReference type="NCBI Taxonomy" id="433720"/>
    <lineage>
        <taxon>Eukaryota</taxon>
        <taxon>Metazoa</taxon>
        <taxon>Spiralia</taxon>
        <taxon>Gnathifera</taxon>
        <taxon>Rotifera</taxon>
        <taxon>Eurotatoria</taxon>
        <taxon>Bdelloidea</taxon>
        <taxon>Adinetida</taxon>
        <taxon>Adinetidae</taxon>
        <taxon>Adineta</taxon>
    </lineage>
</organism>
<evidence type="ECO:0000256" key="4">
    <source>
        <dbReference type="ARBA" id="ARBA00022741"/>
    </source>
</evidence>
<feature type="binding site" evidence="7">
    <location>
        <position position="17"/>
    </location>
    <ligand>
        <name>ATP</name>
        <dbReference type="ChEBI" id="CHEBI:30616"/>
    </ligand>
</feature>